<dbReference type="RefSeq" id="WP_065867035.1">
    <property type="nucleotide sequence ID" value="NZ_CP136906.1"/>
</dbReference>
<comment type="caution">
    <text evidence="1">The sequence shown here is derived from an EMBL/GenBank/DDBJ whole genome shotgun (WGS) entry which is preliminary data.</text>
</comment>
<dbReference type="AlphaFoldDB" id="A0A1C2G7X6"/>
<dbReference type="EMBL" id="MCNS01000009">
    <property type="protein sequence ID" value="OCX47601.1"/>
    <property type="molecule type" value="Genomic_DNA"/>
</dbReference>
<gene>
    <name evidence="1" type="ORF">BFD03_05925</name>
</gene>
<proteinExistence type="predicted"/>
<accession>A0A1C2G7X6</accession>
<reference evidence="1 2" key="1">
    <citation type="submission" date="2016-08" db="EMBL/GenBank/DDBJ databases">
        <title>Probiotic bacterium isolated from chicken gut.</title>
        <authorList>
            <person name="Levy J.L."/>
            <person name="Hassan H.M."/>
            <person name="Mendoza M.A."/>
        </authorList>
    </citation>
    <scope>NUCLEOTIDE SEQUENCE [LARGE SCALE GENOMIC DNA]</scope>
    <source>
        <strain evidence="1 2">P43</strain>
    </source>
</reference>
<name>A0A1C2G7X6_LIMRT</name>
<dbReference type="Proteomes" id="UP000095141">
    <property type="component" value="Unassembled WGS sequence"/>
</dbReference>
<evidence type="ECO:0000313" key="2">
    <source>
        <dbReference type="Proteomes" id="UP000095141"/>
    </source>
</evidence>
<sequence>MKKIEQNQLKQIIGGNKWGDATIGAMEGAAMGIKVCRPAGPWAMAGCGIVGAGVKGYLNYHG</sequence>
<protein>
    <submittedName>
        <fullName evidence="1">Bacteriocin</fullName>
    </submittedName>
</protein>
<organism evidence="1 2">
    <name type="scientific">Limosilactobacillus reuteri</name>
    <name type="common">Lactobacillus reuteri</name>
    <dbReference type="NCBI Taxonomy" id="1598"/>
    <lineage>
        <taxon>Bacteria</taxon>
        <taxon>Bacillati</taxon>
        <taxon>Bacillota</taxon>
        <taxon>Bacilli</taxon>
        <taxon>Lactobacillales</taxon>
        <taxon>Lactobacillaceae</taxon>
        <taxon>Limosilactobacillus</taxon>
    </lineage>
</organism>
<evidence type="ECO:0000313" key="1">
    <source>
        <dbReference type="EMBL" id="OCX47601.1"/>
    </source>
</evidence>